<feature type="compositionally biased region" description="Low complexity" evidence="1">
    <location>
        <begin position="195"/>
        <end position="205"/>
    </location>
</feature>
<protein>
    <submittedName>
        <fullName evidence="2">Uncharacterized protein</fullName>
    </submittedName>
</protein>
<gene>
    <name evidence="2" type="ORF">FA09DRAFT_56787</name>
</gene>
<accession>A0A316Z8B3</accession>
<proteinExistence type="predicted"/>
<reference evidence="2 3" key="1">
    <citation type="journal article" date="2018" name="Mol. Biol. Evol.">
        <title>Broad Genomic Sampling Reveals a Smut Pathogenic Ancestry of the Fungal Clade Ustilaginomycotina.</title>
        <authorList>
            <person name="Kijpornyongpan T."/>
            <person name="Mondo S.J."/>
            <person name="Barry K."/>
            <person name="Sandor L."/>
            <person name="Lee J."/>
            <person name="Lipzen A."/>
            <person name="Pangilinan J."/>
            <person name="LaButti K."/>
            <person name="Hainaut M."/>
            <person name="Henrissat B."/>
            <person name="Grigoriev I.V."/>
            <person name="Spatafora J.W."/>
            <person name="Aime M.C."/>
        </authorList>
    </citation>
    <scope>NUCLEOTIDE SEQUENCE [LARGE SCALE GENOMIC DNA]</scope>
    <source>
        <strain evidence="2 3">MCA 4186</strain>
    </source>
</reference>
<feature type="region of interest" description="Disordered" evidence="1">
    <location>
        <begin position="101"/>
        <end position="123"/>
    </location>
</feature>
<keyword evidence="3" id="KW-1185">Reference proteome</keyword>
<evidence type="ECO:0000256" key="1">
    <source>
        <dbReference type="SAM" id="MobiDB-lite"/>
    </source>
</evidence>
<evidence type="ECO:0000313" key="3">
    <source>
        <dbReference type="Proteomes" id="UP000245946"/>
    </source>
</evidence>
<organism evidence="2 3">
    <name type="scientific">Tilletiopsis washingtonensis</name>
    <dbReference type="NCBI Taxonomy" id="58919"/>
    <lineage>
        <taxon>Eukaryota</taxon>
        <taxon>Fungi</taxon>
        <taxon>Dikarya</taxon>
        <taxon>Basidiomycota</taxon>
        <taxon>Ustilaginomycotina</taxon>
        <taxon>Exobasidiomycetes</taxon>
        <taxon>Entylomatales</taxon>
        <taxon>Entylomatales incertae sedis</taxon>
        <taxon>Tilletiopsis</taxon>
    </lineage>
</organism>
<feature type="region of interest" description="Disordered" evidence="1">
    <location>
        <begin position="13"/>
        <end position="40"/>
    </location>
</feature>
<dbReference type="AlphaFoldDB" id="A0A316Z8B3"/>
<dbReference type="EMBL" id="KZ819295">
    <property type="protein sequence ID" value="PWN97496.1"/>
    <property type="molecule type" value="Genomic_DNA"/>
</dbReference>
<dbReference type="Proteomes" id="UP000245946">
    <property type="component" value="Unassembled WGS sequence"/>
</dbReference>
<feature type="compositionally biased region" description="Low complexity" evidence="1">
    <location>
        <begin position="105"/>
        <end position="114"/>
    </location>
</feature>
<sequence length="241" mass="26015">MCAQPLRSFQRPAPVQRCKRGSSGSAFARRSRESQQCRPPSCPWPRVRALPCGAGFGQKQRLDLVHALIVQRLPLAQRNAERACREHHRRPRVLTTAARQERAMRSAGPRAAAAESPLSRARGGALRRCSRPHQARLHCPAPQAGAPHHELMTPRGLLAAGNAGTACRRSPWRNKGLLPLRRPSAGGSDQKCVSAGRRQTPPARPTAAALGAAGAIARCAWRRQPPEAIRGCAARAPGAAW</sequence>
<feature type="region of interest" description="Disordered" evidence="1">
    <location>
        <begin position="170"/>
        <end position="205"/>
    </location>
</feature>
<dbReference type="RefSeq" id="XP_025597775.1">
    <property type="nucleotide sequence ID" value="XM_025745721.1"/>
</dbReference>
<name>A0A316Z8B3_9BASI</name>
<evidence type="ECO:0000313" key="2">
    <source>
        <dbReference type="EMBL" id="PWN97496.1"/>
    </source>
</evidence>
<dbReference type="GeneID" id="37273265"/>